<dbReference type="GO" id="GO:0016758">
    <property type="term" value="F:hexosyltransferase activity"/>
    <property type="evidence" value="ECO:0007669"/>
    <property type="project" value="InterPro"/>
</dbReference>
<feature type="domain" description="Diacylglycerol glucosyltransferase N-terminal" evidence="6">
    <location>
        <begin position="17"/>
        <end position="178"/>
    </location>
</feature>
<dbReference type="InterPro" id="IPR009695">
    <property type="entry name" value="Diacylglyc_glucosyltr_N"/>
</dbReference>
<gene>
    <name evidence="7" type="ORF">NK662_01580</name>
</gene>
<evidence type="ECO:0000256" key="4">
    <source>
        <dbReference type="ARBA" id="ARBA00022679"/>
    </source>
</evidence>
<dbReference type="RefSeq" id="WP_254756669.1">
    <property type="nucleotide sequence ID" value="NZ_JANCLT010000001.1"/>
</dbReference>
<feature type="domain" description="Glycosyl transferase family 28 C-terminal" evidence="5">
    <location>
        <begin position="204"/>
        <end position="347"/>
    </location>
</feature>
<dbReference type="GO" id="GO:0009247">
    <property type="term" value="P:glycolipid biosynthetic process"/>
    <property type="evidence" value="ECO:0007669"/>
    <property type="project" value="InterPro"/>
</dbReference>
<dbReference type="Pfam" id="PF06925">
    <property type="entry name" value="MGDG_synth"/>
    <property type="match status" value="1"/>
</dbReference>
<comment type="similarity">
    <text evidence="2">Belongs to the glycosyltransferase 28 family.</text>
</comment>
<reference evidence="7" key="1">
    <citation type="submission" date="2022-07" db="EMBL/GenBank/DDBJ databases">
        <authorList>
            <person name="Li W.-J."/>
            <person name="Deng Q.-Q."/>
        </authorList>
    </citation>
    <scope>NUCLEOTIDE SEQUENCE</scope>
    <source>
        <strain evidence="7">SYSU M60031</strain>
    </source>
</reference>
<evidence type="ECO:0000256" key="2">
    <source>
        <dbReference type="ARBA" id="ARBA00006962"/>
    </source>
</evidence>
<evidence type="ECO:0000256" key="3">
    <source>
        <dbReference type="ARBA" id="ARBA00022676"/>
    </source>
</evidence>
<evidence type="ECO:0000259" key="5">
    <source>
        <dbReference type="Pfam" id="PF04101"/>
    </source>
</evidence>
<evidence type="ECO:0000256" key="1">
    <source>
        <dbReference type="ARBA" id="ARBA00004370"/>
    </source>
</evidence>
<dbReference type="AlphaFoldDB" id="A0AA41X1G8"/>
<sequence>MKKPKVLLITASFGNGHNQVSAVLKHTFEEFGIGNVEICDLYAQAYPYWNEFVKFLYKQAFTIGPSLYKRFFYFMDKRYGTKATGWYMKLGEKRLERILADQQPDIIITTFPVGTVPELRKTKRHKFQLYTIVTDYCLHRTWLHEEIDRYYVATEAVKQKLLGNGVPEDRIQVSGIPIRKEFEAARSRQHRMGTDETGPAYRRVLILAGAQGVVKNIAWIAKKLLQDQAVQLLIVCGRNKKLYRQLQALVMVYGARLRVFAYVDNIHELYEAADIMITKPGGITLSEAVAKKLPAVLYKPVPGQEQENSVFFNQAGAAVVLQDKKEVVKETLSLLHQTGRLQSMREALAGLYRAGSSSCITTDILESFQPTN</sequence>
<organism evidence="7 8">
    <name type="scientific">Ectobacillus ponti</name>
    <dbReference type="NCBI Taxonomy" id="2961894"/>
    <lineage>
        <taxon>Bacteria</taxon>
        <taxon>Bacillati</taxon>
        <taxon>Bacillota</taxon>
        <taxon>Bacilli</taxon>
        <taxon>Bacillales</taxon>
        <taxon>Bacillaceae</taxon>
        <taxon>Ectobacillus</taxon>
    </lineage>
</organism>
<evidence type="ECO:0000313" key="7">
    <source>
        <dbReference type="EMBL" id="MCP8967229.1"/>
    </source>
</evidence>
<keyword evidence="8" id="KW-1185">Reference proteome</keyword>
<dbReference type="InterPro" id="IPR050519">
    <property type="entry name" value="Glycosyltransf_28_UgtP"/>
</dbReference>
<dbReference type="PANTHER" id="PTHR43025:SF3">
    <property type="entry name" value="MONOGALACTOSYLDIACYLGLYCEROL SYNTHASE 1, CHLOROPLASTIC"/>
    <property type="match status" value="1"/>
</dbReference>
<accession>A0AA41X1G8</accession>
<protein>
    <submittedName>
        <fullName evidence="7">Glycosyltransferase</fullName>
        <ecNumber evidence="7">2.4.-.-</ecNumber>
    </submittedName>
</protein>
<comment type="subcellular location">
    <subcellularLocation>
        <location evidence="1">Membrane</location>
    </subcellularLocation>
</comment>
<name>A0AA41X1G8_9BACI</name>
<dbReference type="EC" id="2.4.-.-" evidence="7"/>
<comment type="caution">
    <text evidence="7">The sequence shown here is derived from an EMBL/GenBank/DDBJ whole genome shotgun (WGS) entry which is preliminary data.</text>
</comment>
<evidence type="ECO:0000313" key="8">
    <source>
        <dbReference type="Proteomes" id="UP001156102"/>
    </source>
</evidence>
<evidence type="ECO:0000259" key="6">
    <source>
        <dbReference type="Pfam" id="PF06925"/>
    </source>
</evidence>
<dbReference type="InterPro" id="IPR007235">
    <property type="entry name" value="Glyco_trans_28_C"/>
</dbReference>
<keyword evidence="4 7" id="KW-0808">Transferase</keyword>
<dbReference type="Gene3D" id="3.40.50.2000">
    <property type="entry name" value="Glycogen Phosphorylase B"/>
    <property type="match status" value="1"/>
</dbReference>
<proteinExistence type="inferred from homology"/>
<keyword evidence="3 7" id="KW-0328">Glycosyltransferase</keyword>
<dbReference type="Pfam" id="PF04101">
    <property type="entry name" value="Glyco_tran_28_C"/>
    <property type="match status" value="1"/>
</dbReference>
<dbReference type="GO" id="GO:0016020">
    <property type="term" value="C:membrane"/>
    <property type="evidence" value="ECO:0007669"/>
    <property type="project" value="UniProtKB-SubCell"/>
</dbReference>
<dbReference type="SUPFAM" id="SSF53756">
    <property type="entry name" value="UDP-Glycosyltransferase/glycogen phosphorylase"/>
    <property type="match status" value="1"/>
</dbReference>
<dbReference type="PANTHER" id="PTHR43025">
    <property type="entry name" value="MONOGALACTOSYLDIACYLGLYCEROL SYNTHASE"/>
    <property type="match status" value="1"/>
</dbReference>
<dbReference type="EMBL" id="JANCLT010000001">
    <property type="protein sequence ID" value="MCP8967229.1"/>
    <property type="molecule type" value="Genomic_DNA"/>
</dbReference>
<dbReference type="Proteomes" id="UP001156102">
    <property type="component" value="Unassembled WGS sequence"/>
</dbReference>